<sequence>MTLHKNYIGGEWVAGVDASVNINPSDTNDVIGEFSNASREQVADAIGEARKALVKWSGYTTQMRSDILSNISIELFNRKEELGELLAREEGKTRAEAIGEVARAANIFRFFAGETVRIGGEKLASVRSGIDVEVSRDPVGVVGIITPWNFPIAIPAWKIAPALAFGNTVVFKPAELTPASAWALTEIIAKAGVPEGVFNLVMGSGPIVGQAILDGVDAITFTGSVKTGRSIVQRATERMIRVQAEMGGKNPLVVLDDADFDTAVFCAVDGAFFQAGQRCTASSRLVVTDGIHDRFVEAVAQRLDKLVIDHALKAGTQIGPVVDQRQLDQDMRYVDIGIREGAKCRVAGTTLKRETPGFYLSPTLFVDTTNEMQINREEIFGPVASVIRVKDYDEALSIANDTEFGLSAGICTTSQKHARHFQANIQSGLSMLNLPTAGLDYHVPFGGRKGSSYGAREQGRYAVDFYTIVKTSYLAV</sequence>
<feature type="domain" description="Aldehyde dehydrogenase" evidence="5">
    <location>
        <begin position="20"/>
        <end position="471"/>
    </location>
</feature>
<dbReference type="Pfam" id="PF00171">
    <property type="entry name" value="Aldedh"/>
    <property type="match status" value="1"/>
</dbReference>
<evidence type="ECO:0000256" key="3">
    <source>
        <dbReference type="PROSITE-ProRule" id="PRU10007"/>
    </source>
</evidence>
<dbReference type="InterPro" id="IPR016161">
    <property type="entry name" value="Ald_DH/histidinol_DH"/>
</dbReference>
<comment type="caution">
    <text evidence="6">The sequence shown here is derived from an EMBL/GenBank/DDBJ whole genome shotgun (WGS) entry which is preliminary data.</text>
</comment>
<dbReference type="SUPFAM" id="SSF53720">
    <property type="entry name" value="ALDH-like"/>
    <property type="match status" value="1"/>
</dbReference>
<dbReference type="PANTHER" id="PTHR11699">
    <property type="entry name" value="ALDEHYDE DEHYDROGENASE-RELATED"/>
    <property type="match status" value="1"/>
</dbReference>
<dbReference type="InterPro" id="IPR016162">
    <property type="entry name" value="Ald_DH_N"/>
</dbReference>
<evidence type="ECO:0000259" key="5">
    <source>
        <dbReference type="Pfam" id="PF00171"/>
    </source>
</evidence>
<dbReference type="Gene3D" id="3.40.605.10">
    <property type="entry name" value="Aldehyde Dehydrogenase, Chain A, domain 1"/>
    <property type="match status" value="1"/>
</dbReference>
<evidence type="ECO:0000256" key="1">
    <source>
        <dbReference type="ARBA" id="ARBA00009986"/>
    </source>
</evidence>
<dbReference type="CDD" id="cd07097">
    <property type="entry name" value="ALDH_KGSADH-YcbD"/>
    <property type="match status" value="1"/>
</dbReference>
<name>A0A7C9KYG2_9PROT</name>
<gene>
    <name evidence="6" type="ORF">GZ085_07635</name>
</gene>
<reference evidence="6 7" key="1">
    <citation type="submission" date="2019-09" db="EMBL/GenBank/DDBJ databases">
        <title>H2 Metabolism Revealed by Metagenomic Analysis in Subglacial Sediment of East Antarctica.</title>
        <authorList>
            <person name="Yang Z."/>
            <person name="Zhang Y."/>
            <person name="Lv Y."/>
            <person name="Yan W."/>
            <person name="Xiao X."/>
            <person name="Sun B."/>
            <person name="Ma H."/>
        </authorList>
    </citation>
    <scope>NUCLEOTIDE SEQUENCE [LARGE SCALE GENOMIC DNA]</scope>
    <source>
        <strain evidence="6">Bin2_2</strain>
    </source>
</reference>
<dbReference type="EMBL" id="JAAFGW010000096">
    <property type="protein sequence ID" value="NDP48250.1"/>
    <property type="molecule type" value="Genomic_DNA"/>
</dbReference>
<accession>A0A7C9KYG2</accession>
<keyword evidence="2 4" id="KW-0560">Oxidoreductase</keyword>
<evidence type="ECO:0000313" key="7">
    <source>
        <dbReference type="Proteomes" id="UP000483432"/>
    </source>
</evidence>
<dbReference type="FunFam" id="3.40.605.10:FF:000007">
    <property type="entry name" value="NAD/NADP-dependent betaine aldehyde dehydrogenase"/>
    <property type="match status" value="1"/>
</dbReference>
<dbReference type="GO" id="GO:0016620">
    <property type="term" value="F:oxidoreductase activity, acting on the aldehyde or oxo group of donors, NAD or NADP as acceptor"/>
    <property type="evidence" value="ECO:0007669"/>
    <property type="project" value="InterPro"/>
</dbReference>
<protein>
    <submittedName>
        <fullName evidence="6">Aldehyde dehydrogenase family protein</fullName>
    </submittedName>
</protein>
<dbReference type="Gene3D" id="3.40.309.10">
    <property type="entry name" value="Aldehyde Dehydrogenase, Chain A, domain 2"/>
    <property type="match status" value="1"/>
</dbReference>
<dbReference type="InterPro" id="IPR029510">
    <property type="entry name" value="Ald_DH_CS_GLU"/>
</dbReference>
<evidence type="ECO:0000313" key="6">
    <source>
        <dbReference type="EMBL" id="NDP48250.1"/>
    </source>
</evidence>
<organism evidence="6 7">
    <name type="scientific">Sulfuriferula multivorans</name>
    <dbReference type="NCBI Taxonomy" id="1559896"/>
    <lineage>
        <taxon>Bacteria</taxon>
        <taxon>Pseudomonadati</taxon>
        <taxon>Pseudomonadota</taxon>
        <taxon>Betaproteobacteria</taxon>
        <taxon>Nitrosomonadales</taxon>
        <taxon>Sulfuricellaceae</taxon>
        <taxon>Sulfuriferula</taxon>
    </lineage>
</organism>
<dbReference type="Proteomes" id="UP000483432">
    <property type="component" value="Unassembled WGS sequence"/>
</dbReference>
<dbReference type="PROSITE" id="PS00687">
    <property type="entry name" value="ALDEHYDE_DEHYDR_GLU"/>
    <property type="match status" value="1"/>
</dbReference>
<evidence type="ECO:0000256" key="2">
    <source>
        <dbReference type="ARBA" id="ARBA00023002"/>
    </source>
</evidence>
<dbReference type="AlphaFoldDB" id="A0A7C9KYG2"/>
<feature type="active site" evidence="3">
    <location>
        <position position="245"/>
    </location>
</feature>
<dbReference type="InterPro" id="IPR016160">
    <property type="entry name" value="Ald_DH_CS_CYS"/>
</dbReference>
<dbReference type="PROSITE" id="PS00070">
    <property type="entry name" value="ALDEHYDE_DEHYDR_CYS"/>
    <property type="match status" value="1"/>
</dbReference>
<dbReference type="InterPro" id="IPR015590">
    <property type="entry name" value="Aldehyde_DH_dom"/>
</dbReference>
<comment type="similarity">
    <text evidence="1 4">Belongs to the aldehyde dehydrogenase family.</text>
</comment>
<dbReference type="InterPro" id="IPR016163">
    <property type="entry name" value="Ald_DH_C"/>
</dbReference>
<evidence type="ECO:0000256" key="4">
    <source>
        <dbReference type="RuleBase" id="RU003345"/>
    </source>
</evidence>
<proteinExistence type="inferred from homology"/>